<reference evidence="2 3" key="1">
    <citation type="submission" date="2021-01" db="EMBL/GenBank/DDBJ databases">
        <title>Genomic Encyclopedia of Type Strains, Phase IV (KMG-IV): sequencing the most valuable type-strain genomes for metagenomic binning, comparative biology and taxonomic classification.</title>
        <authorList>
            <person name="Goeker M."/>
        </authorList>
    </citation>
    <scope>NUCLEOTIDE SEQUENCE [LARGE SCALE GENOMIC DNA]</scope>
    <source>
        <strain evidence="2 3">DSM 25540</strain>
    </source>
</reference>
<dbReference type="PANTHER" id="PTHR48207">
    <property type="entry name" value="SUCCINATE--HYDROXYMETHYLGLUTARATE COA-TRANSFERASE"/>
    <property type="match status" value="1"/>
</dbReference>
<dbReference type="Gene3D" id="3.30.1540.10">
    <property type="entry name" value="formyl-coa transferase, domain 3"/>
    <property type="match status" value="1"/>
</dbReference>
<dbReference type="InterPro" id="IPR044855">
    <property type="entry name" value="CoA-Trfase_III_dom3_sf"/>
</dbReference>
<dbReference type="Pfam" id="PF02515">
    <property type="entry name" value="CoA_transf_3"/>
    <property type="match status" value="1"/>
</dbReference>
<dbReference type="SUPFAM" id="SSF89796">
    <property type="entry name" value="CoA-transferase family III (CaiB/BaiF)"/>
    <property type="match status" value="1"/>
</dbReference>
<keyword evidence="3" id="KW-1185">Reference proteome</keyword>
<organism evidence="2 3">
    <name type="scientific">Geomicrobium sediminis</name>
    <dbReference type="NCBI Taxonomy" id="1347788"/>
    <lineage>
        <taxon>Bacteria</taxon>
        <taxon>Bacillati</taxon>
        <taxon>Bacillota</taxon>
        <taxon>Bacilli</taxon>
        <taxon>Bacillales</taxon>
        <taxon>Geomicrobium</taxon>
    </lineage>
</organism>
<dbReference type="RefSeq" id="WP_204697311.1">
    <property type="nucleotide sequence ID" value="NZ_JAFBEC010000005.1"/>
</dbReference>
<evidence type="ECO:0000313" key="2">
    <source>
        <dbReference type="EMBL" id="MBM7632863.1"/>
    </source>
</evidence>
<comment type="caution">
    <text evidence="2">The sequence shown here is derived from an EMBL/GenBank/DDBJ whole genome shotgun (WGS) entry which is preliminary data.</text>
</comment>
<dbReference type="GO" id="GO:0033608">
    <property type="term" value="F:formyl-CoA transferase activity"/>
    <property type="evidence" value="ECO:0007669"/>
    <property type="project" value="UniProtKB-EC"/>
</dbReference>
<evidence type="ECO:0000256" key="1">
    <source>
        <dbReference type="ARBA" id="ARBA00022679"/>
    </source>
</evidence>
<dbReference type="EC" id="2.8.3.16" evidence="2"/>
<dbReference type="PANTHER" id="PTHR48207:SF3">
    <property type="entry name" value="SUCCINATE--HYDROXYMETHYLGLUTARATE COA-TRANSFERASE"/>
    <property type="match status" value="1"/>
</dbReference>
<sequence length="395" mass="43678">MKSAMDGLIVLDLSQVYQGPYCGMLMAYQGAKVIKMEALTGEVIRQRIEDKNPHEFLMFNSNKLGISLNLKSSEGAEILKSLVQQADVLIENFTPGVMDRLGVGYNTLKEINPRLIYGSATGFGLNGPYSDFPGMDLTVQAISGVMASTGYEGKPPVKAGPAVCDILGGIHLYGGIATALYEREKSGVGQHVEVSMHDATYPALASPLAGYYEGEGKRPERTGNRHSGLRMAPYNVYQTKDGYVAIICVTEKHWEQLTRLMERTDLIGAPGYENTVNRALNMDVVDQIIEDWTKDKSKWDLMKQLKEARVPSSPVLSIAEVEDDEHLKARGMIQYVDHPIRGRSKVPGSPIRLSRTEQQKVTPAPLVGEHTEQVLQDMLHYSPGELERLREEGII</sequence>
<dbReference type="InterPro" id="IPR023606">
    <property type="entry name" value="CoA-Trfase_III_dom_1_sf"/>
</dbReference>
<evidence type="ECO:0000313" key="3">
    <source>
        <dbReference type="Proteomes" id="UP000741863"/>
    </source>
</evidence>
<dbReference type="EMBL" id="JAFBEC010000005">
    <property type="protein sequence ID" value="MBM7632863.1"/>
    <property type="molecule type" value="Genomic_DNA"/>
</dbReference>
<protein>
    <submittedName>
        <fullName evidence="2">Formyl-CoA transferase</fullName>
        <ecNumber evidence="2">2.8.3.16</ecNumber>
    </submittedName>
</protein>
<dbReference type="Proteomes" id="UP000741863">
    <property type="component" value="Unassembled WGS sequence"/>
</dbReference>
<dbReference type="InterPro" id="IPR050483">
    <property type="entry name" value="CoA-transferase_III_domain"/>
</dbReference>
<accession>A0ABS2PDH9</accession>
<keyword evidence="1 2" id="KW-0808">Transferase</keyword>
<dbReference type="InterPro" id="IPR003673">
    <property type="entry name" value="CoA-Trfase_fam_III"/>
</dbReference>
<name>A0ABS2PDH9_9BACL</name>
<dbReference type="Gene3D" id="3.40.50.10540">
    <property type="entry name" value="Crotonobetainyl-coa:carnitine coa-transferase, domain 1"/>
    <property type="match status" value="1"/>
</dbReference>
<gene>
    <name evidence="2" type="ORF">JOD17_001957</name>
</gene>
<proteinExistence type="predicted"/>